<dbReference type="OrthoDB" id="654677at2759"/>
<dbReference type="SUPFAM" id="SSF52402">
    <property type="entry name" value="Adenine nucleotide alpha hydrolases-like"/>
    <property type="match status" value="1"/>
</dbReference>
<dbReference type="FunFam" id="3.30.200.20:FF:000268">
    <property type="entry name" value="probable receptor-like serine/threonine-protein kinase At5g57670"/>
    <property type="match status" value="1"/>
</dbReference>
<dbReference type="PROSITE" id="PS50011">
    <property type="entry name" value="PROTEIN_KINASE_DOM"/>
    <property type="match status" value="1"/>
</dbReference>
<dbReference type="GO" id="GO:0016301">
    <property type="term" value="F:kinase activity"/>
    <property type="evidence" value="ECO:0000318"/>
    <property type="project" value="GO_Central"/>
</dbReference>
<evidence type="ECO:0000256" key="1">
    <source>
        <dbReference type="SAM" id="MobiDB-lite"/>
    </source>
</evidence>
<dbReference type="Pfam" id="PF00069">
    <property type="entry name" value="Pkinase"/>
    <property type="match status" value="1"/>
</dbReference>
<dbReference type="RefSeq" id="XP_010266827.1">
    <property type="nucleotide sequence ID" value="XM_010268525.2"/>
</dbReference>
<dbReference type="InterPro" id="IPR046958">
    <property type="entry name" value="RBK1/2/STUNTED"/>
</dbReference>
<dbReference type="PANTHER" id="PTHR47987:SF11">
    <property type="entry name" value="RECEPTOR-LIKE CYTOSOLIC SERINE_THREONINE-PROTEIN KINASE RBK1 ISOFORM X1"/>
    <property type="match status" value="1"/>
</dbReference>
<reference evidence="4 5" key="1">
    <citation type="submission" date="2025-04" db="UniProtKB">
        <authorList>
            <consortium name="RefSeq"/>
        </authorList>
    </citation>
    <scope>IDENTIFICATION</scope>
</reference>
<accession>A0A1U8AUH7</accession>
<dbReference type="PROSITE" id="PS00108">
    <property type="entry name" value="PROTEIN_KINASE_ST"/>
    <property type="match status" value="1"/>
</dbReference>
<dbReference type="CDD" id="cd00293">
    <property type="entry name" value="USP-like"/>
    <property type="match status" value="1"/>
</dbReference>
<gene>
    <name evidence="4 5 6" type="primary">LOC104604253</name>
</gene>
<evidence type="ECO:0000313" key="5">
    <source>
        <dbReference type="RefSeq" id="XP_010266828.1"/>
    </source>
</evidence>
<dbReference type="InterPro" id="IPR008271">
    <property type="entry name" value="Ser/Thr_kinase_AS"/>
</dbReference>
<evidence type="ECO:0000313" key="3">
    <source>
        <dbReference type="Proteomes" id="UP000189703"/>
    </source>
</evidence>
<feature type="region of interest" description="Disordered" evidence="1">
    <location>
        <begin position="256"/>
        <end position="286"/>
    </location>
</feature>
<dbReference type="FunFam" id="1.10.510.10:FF:000284">
    <property type="entry name" value="Putative receptor-like serine/threonine-protein kinase"/>
    <property type="match status" value="1"/>
</dbReference>
<evidence type="ECO:0000313" key="6">
    <source>
        <dbReference type="RefSeq" id="XP_010266829.1"/>
    </source>
</evidence>
<dbReference type="RefSeq" id="XP_010266829.1">
    <property type="nucleotide sequence ID" value="XM_010268527.2"/>
</dbReference>
<dbReference type="InterPro" id="IPR000719">
    <property type="entry name" value="Prot_kinase_dom"/>
</dbReference>
<feature type="domain" description="Protein kinase" evidence="2">
    <location>
        <begin position="332"/>
        <end position="615"/>
    </location>
</feature>
<dbReference type="SMART" id="SM00220">
    <property type="entry name" value="S_TKc"/>
    <property type="match status" value="1"/>
</dbReference>
<dbReference type="GeneID" id="104604253"/>
<protein>
    <submittedName>
        <fullName evidence="4 5">Probable receptor-like serine/threonine-protein kinase At5g57670</fullName>
    </submittedName>
</protein>
<dbReference type="InterPro" id="IPR011009">
    <property type="entry name" value="Kinase-like_dom_sf"/>
</dbReference>
<dbReference type="Proteomes" id="UP000189703">
    <property type="component" value="Unplaced"/>
</dbReference>
<organism evidence="3 4">
    <name type="scientific">Nelumbo nucifera</name>
    <name type="common">Sacred lotus</name>
    <dbReference type="NCBI Taxonomy" id="4432"/>
    <lineage>
        <taxon>Eukaryota</taxon>
        <taxon>Viridiplantae</taxon>
        <taxon>Streptophyta</taxon>
        <taxon>Embryophyta</taxon>
        <taxon>Tracheophyta</taxon>
        <taxon>Spermatophyta</taxon>
        <taxon>Magnoliopsida</taxon>
        <taxon>Proteales</taxon>
        <taxon>Nelumbonaceae</taxon>
        <taxon>Nelumbo</taxon>
    </lineage>
</organism>
<evidence type="ECO:0000313" key="4">
    <source>
        <dbReference type="RefSeq" id="XP_010266827.1"/>
    </source>
</evidence>
<dbReference type="GO" id="GO:0004672">
    <property type="term" value="F:protein kinase activity"/>
    <property type="evidence" value="ECO:0007669"/>
    <property type="project" value="InterPro"/>
</dbReference>
<dbReference type="AlphaFoldDB" id="A0A1U8AUH7"/>
<dbReference type="OMA" id="CRWFSHE"/>
<keyword evidence="3" id="KW-1185">Reference proteome</keyword>
<name>A0A1U8AUH7_NELNU</name>
<evidence type="ECO:0000259" key="2">
    <source>
        <dbReference type="PROSITE" id="PS50011"/>
    </source>
</evidence>
<dbReference type="RefSeq" id="XP_010266828.1">
    <property type="nucleotide sequence ID" value="XM_010268526.2"/>
</dbReference>
<dbReference type="SUPFAM" id="SSF56112">
    <property type="entry name" value="Protein kinase-like (PK-like)"/>
    <property type="match status" value="1"/>
</dbReference>
<feature type="region of interest" description="Disordered" evidence="1">
    <location>
        <begin position="198"/>
        <end position="217"/>
    </location>
</feature>
<dbReference type="Gene3D" id="1.10.510.10">
    <property type="entry name" value="Transferase(Phosphotransferase) domain 1"/>
    <property type="match status" value="1"/>
</dbReference>
<sequence length="680" mass="75185">MTASTEDAAEKKSVLVGIRIDGYSRDLLSWALVKVAEPGDRVVAVNVSRNSDPHSKDKSSLDDYLQVYKGLCDVKQVDLTGYISRGNSVRKALVREAKQCAAIAVVVGINRHHALGGWVSMAKYCAKCLPPNTAILAVHNGKVVFERGSTNQLTVGLKGDPRPSFYSVNISRLKKQPSLVDAEETEIEKPSLKDCSFSISHEWDEPPSRSSSLRVRDVPESMPGWPLLRRAVSAIPETMSDAEARKMSVVQWVMSLPNRSPPLTPKTQIGSESDKEENPSGRDNSNCVDKSHSNCLLAWEKVPHELELLIRTNSPSCRWFSHKELKNSRSQFSSEHLIGKGGCNRVYKGCLPDGKSVAIKILKSSKEAWKDFALEVDITSSLNHKHITPLIGICIEDNDLISVYNFFSKGNLEENLHGTKDGIVLSWEVRFKVAVGVAEALNYLHNDCSRPVVHRDVKSSNILLSDDLEPQLSDFGLAVWAPTTPPYYESHSDVVGTFGYLAPEYFMYGKVSDRIDVYSFGVVLLELISGRKAIGGTGTTPMGQESLVIWAKPILKTGDLEGLVDPNLEGKFDEAQMQRMVLAAGLCITRTARLRPNMSQIMKLLKGDKDVEEWAKSCGNVGTEWDNQDDEEVYPESSAESLLGLALLDVDDDDVTITSFSSVDQKDYLKGRWSRSSSFD</sequence>
<dbReference type="Gene3D" id="3.30.200.20">
    <property type="entry name" value="Phosphorylase Kinase, domain 1"/>
    <property type="match status" value="1"/>
</dbReference>
<dbReference type="KEGG" id="nnu:104604253"/>
<dbReference type="InterPro" id="IPR014729">
    <property type="entry name" value="Rossmann-like_a/b/a_fold"/>
</dbReference>
<dbReference type="PANTHER" id="PTHR47987">
    <property type="entry name" value="OS08G0249100 PROTEIN"/>
    <property type="match status" value="1"/>
</dbReference>
<dbReference type="Gene3D" id="3.40.50.620">
    <property type="entry name" value="HUPs"/>
    <property type="match status" value="1"/>
</dbReference>
<proteinExistence type="predicted"/>
<dbReference type="eggNOG" id="ENOG502QVZI">
    <property type="taxonomic scope" value="Eukaryota"/>
</dbReference>
<dbReference type="GO" id="GO:0005524">
    <property type="term" value="F:ATP binding"/>
    <property type="evidence" value="ECO:0007669"/>
    <property type="project" value="InterPro"/>
</dbReference>